<feature type="chain" id="PRO_5031071177" evidence="1">
    <location>
        <begin position="25"/>
        <end position="225"/>
    </location>
</feature>
<name>A0A7W6EC47_9HYPH</name>
<dbReference type="InterPro" id="IPR036514">
    <property type="entry name" value="SGNH_hydro_sf"/>
</dbReference>
<dbReference type="EMBL" id="JACIEK010000001">
    <property type="protein sequence ID" value="MBB3997301.1"/>
    <property type="molecule type" value="Genomic_DNA"/>
</dbReference>
<evidence type="ECO:0000313" key="4">
    <source>
        <dbReference type="Proteomes" id="UP000542776"/>
    </source>
</evidence>
<comment type="caution">
    <text evidence="3">The sequence shown here is derived from an EMBL/GenBank/DDBJ whole genome shotgun (WGS) entry which is preliminary data.</text>
</comment>
<evidence type="ECO:0000259" key="2">
    <source>
        <dbReference type="Pfam" id="PF13472"/>
    </source>
</evidence>
<keyword evidence="1" id="KW-0732">Signal</keyword>
<dbReference type="Pfam" id="PF13472">
    <property type="entry name" value="Lipase_GDSL_2"/>
    <property type="match status" value="1"/>
</dbReference>
<dbReference type="InterPro" id="IPR051532">
    <property type="entry name" value="Ester_Hydrolysis_Enzymes"/>
</dbReference>
<dbReference type="AlphaFoldDB" id="A0A7W6EC47"/>
<dbReference type="Proteomes" id="UP000542776">
    <property type="component" value="Unassembled WGS sequence"/>
</dbReference>
<keyword evidence="4" id="KW-1185">Reference proteome</keyword>
<feature type="domain" description="SGNH hydrolase-type esterase" evidence="2">
    <location>
        <begin position="40"/>
        <end position="200"/>
    </location>
</feature>
<gene>
    <name evidence="3" type="ORF">GGR04_001122</name>
</gene>
<dbReference type="RefSeq" id="WP_183198662.1">
    <property type="nucleotide sequence ID" value="NZ_JACIEK010000001.1"/>
</dbReference>
<organism evidence="3 4">
    <name type="scientific">Aureimonas pseudogalii</name>
    <dbReference type="NCBI Taxonomy" id="1744844"/>
    <lineage>
        <taxon>Bacteria</taxon>
        <taxon>Pseudomonadati</taxon>
        <taxon>Pseudomonadota</taxon>
        <taxon>Alphaproteobacteria</taxon>
        <taxon>Hyphomicrobiales</taxon>
        <taxon>Aurantimonadaceae</taxon>
        <taxon>Aureimonas</taxon>
    </lineage>
</organism>
<dbReference type="SUPFAM" id="SSF52266">
    <property type="entry name" value="SGNH hydrolase"/>
    <property type="match status" value="1"/>
</dbReference>
<dbReference type="CDD" id="cd01822">
    <property type="entry name" value="Lysophospholipase_L1_like"/>
    <property type="match status" value="1"/>
</dbReference>
<dbReference type="GO" id="GO:0004622">
    <property type="term" value="F:phosphatidylcholine lysophospholipase activity"/>
    <property type="evidence" value="ECO:0007669"/>
    <property type="project" value="UniProtKB-EC"/>
</dbReference>
<evidence type="ECO:0000256" key="1">
    <source>
        <dbReference type="SAM" id="SignalP"/>
    </source>
</evidence>
<dbReference type="InterPro" id="IPR013830">
    <property type="entry name" value="SGNH_hydro"/>
</dbReference>
<protein>
    <submittedName>
        <fullName evidence="3">Acyl-CoA thioesterase-1</fullName>
        <ecNumber evidence="3">3.1.1.5</ecNumber>
        <ecNumber evidence="3">3.1.2.-</ecNumber>
    </submittedName>
</protein>
<sequence length="225" mass="23137">MPDGVPARTAAAALSLLGFAVAAAAPTAAQSSPRPIRIVAFGDSLVAGYGLRPGEAFPAQLQAALRARGYDVSVANAGVSGDTTAAALTRAPRAVPAGTDLAIVELGANDILRGVPPAATERNLDAILRRVSGNADAVILAGMIAPPGLGNAFSRSFDPIYERLAERHGATLYPFFLTGVAGRANLNLPDRIHPNAAGVRRIVEGILPTVRRQLDALARRPAALD</sequence>
<dbReference type="PANTHER" id="PTHR30383">
    <property type="entry name" value="THIOESTERASE 1/PROTEASE 1/LYSOPHOSPHOLIPASE L1"/>
    <property type="match status" value="1"/>
</dbReference>
<dbReference type="Gene3D" id="3.40.50.1110">
    <property type="entry name" value="SGNH hydrolase"/>
    <property type="match status" value="1"/>
</dbReference>
<reference evidence="3 4" key="1">
    <citation type="submission" date="2020-08" db="EMBL/GenBank/DDBJ databases">
        <title>Genomic Encyclopedia of Type Strains, Phase IV (KMG-IV): sequencing the most valuable type-strain genomes for metagenomic binning, comparative biology and taxonomic classification.</title>
        <authorList>
            <person name="Goeker M."/>
        </authorList>
    </citation>
    <scope>NUCLEOTIDE SEQUENCE [LARGE SCALE GENOMIC DNA]</scope>
    <source>
        <strain evidence="3 4">DSM 102238</strain>
    </source>
</reference>
<feature type="signal peptide" evidence="1">
    <location>
        <begin position="1"/>
        <end position="24"/>
    </location>
</feature>
<dbReference type="PANTHER" id="PTHR30383:SF24">
    <property type="entry name" value="THIOESTERASE 1_PROTEASE 1_LYSOPHOSPHOLIPASE L1"/>
    <property type="match status" value="1"/>
</dbReference>
<keyword evidence="3" id="KW-0378">Hydrolase</keyword>
<dbReference type="EC" id="3.1.1.5" evidence="3"/>
<proteinExistence type="predicted"/>
<dbReference type="EC" id="3.1.2.-" evidence="3"/>
<evidence type="ECO:0000313" key="3">
    <source>
        <dbReference type="EMBL" id="MBB3997301.1"/>
    </source>
</evidence>
<accession>A0A7W6EC47</accession>